<protein>
    <recommendedName>
        <fullName evidence="8">FUN14 domain-containing protein 1</fullName>
    </recommendedName>
</protein>
<dbReference type="Pfam" id="PF04930">
    <property type="entry name" value="FUN14"/>
    <property type="match status" value="1"/>
</dbReference>
<evidence type="ECO:0000256" key="5">
    <source>
        <dbReference type="ARBA" id="ARBA00023136"/>
    </source>
</evidence>
<comment type="similarity">
    <text evidence="2">Belongs to the FUN14 family.</text>
</comment>
<dbReference type="AlphaFoldDB" id="A0A226ETA1"/>
<dbReference type="InterPro" id="IPR007014">
    <property type="entry name" value="FUN14"/>
</dbReference>
<evidence type="ECO:0000313" key="6">
    <source>
        <dbReference type="EMBL" id="OXA60842.1"/>
    </source>
</evidence>
<keyword evidence="3" id="KW-0812">Transmembrane</keyword>
<evidence type="ECO:0000256" key="1">
    <source>
        <dbReference type="ARBA" id="ARBA00004374"/>
    </source>
</evidence>
<dbReference type="STRING" id="158441.A0A226ETA1"/>
<sequence length="164" mass="17872">MPSATNNPKTPSENVESWIEKIVDGEEGSTPRQVFLGGVSGWLTGFLAMKVGKAAATAVGGGIILLQIANYKGYININWNRLNRDAEKIQKQIVTGAKPDWTDKLGNKLNKAADKAEQLVSRGETVSRRWYHKLAYGEDLRARDMQTFFMAFAAGVGIGILSGT</sequence>
<evidence type="ECO:0008006" key="8">
    <source>
        <dbReference type="Google" id="ProtNLM"/>
    </source>
</evidence>
<dbReference type="GO" id="GO:0000422">
    <property type="term" value="P:autophagy of mitochondrion"/>
    <property type="evidence" value="ECO:0007669"/>
    <property type="project" value="TreeGrafter"/>
</dbReference>
<dbReference type="OrthoDB" id="163794at2759"/>
<keyword evidence="4" id="KW-1133">Transmembrane helix</keyword>
<evidence type="ECO:0000313" key="7">
    <source>
        <dbReference type="Proteomes" id="UP000198287"/>
    </source>
</evidence>
<comment type="subcellular location">
    <subcellularLocation>
        <location evidence="1">Mitochondrion outer membrane</location>
        <topology evidence="1">Multi-pass membrane protein</topology>
    </subcellularLocation>
</comment>
<reference evidence="6 7" key="1">
    <citation type="submission" date="2015-12" db="EMBL/GenBank/DDBJ databases">
        <title>The genome of Folsomia candida.</title>
        <authorList>
            <person name="Faddeeva A."/>
            <person name="Derks M.F."/>
            <person name="Anvar Y."/>
            <person name="Smit S."/>
            <person name="Van Straalen N."/>
            <person name="Roelofs D."/>
        </authorList>
    </citation>
    <scope>NUCLEOTIDE SEQUENCE [LARGE SCALE GENOMIC DNA]</scope>
    <source>
        <strain evidence="6 7">VU population</strain>
        <tissue evidence="6">Whole body</tissue>
    </source>
</reference>
<comment type="caution">
    <text evidence="6">The sequence shown here is derived from an EMBL/GenBank/DDBJ whole genome shotgun (WGS) entry which is preliminary data.</text>
</comment>
<dbReference type="GO" id="GO:0005741">
    <property type="term" value="C:mitochondrial outer membrane"/>
    <property type="evidence" value="ECO:0007669"/>
    <property type="project" value="UniProtKB-SubCell"/>
</dbReference>
<dbReference type="EMBL" id="LNIX01000002">
    <property type="protein sequence ID" value="OXA60842.1"/>
    <property type="molecule type" value="Genomic_DNA"/>
</dbReference>
<dbReference type="PANTHER" id="PTHR21346">
    <property type="entry name" value="FUN14 DOMAIN CONTAINING"/>
    <property type="match status" value="1"/>
</dbReference>
<dbReference type="Proteomes" id="UP000198287">
    <property type="component" value="Unassembled WGS sequence"/>
</dbReference>
<gene>
    <name evidence="6" type="ORF">Fcan01_04631</name>
</gene>
<dbReference type="OMA" id="GWATGFT"/>
<proteinExistence type="inferred from homology"/>
<keyword evidence="7" id="KW-1185">Reference proteome</keyword>
<evidence type="ECO:0000256" key="2">
    <source>
        <dbReference type="ARBA" id="ARBA00009160"/>
    </source>
</evidence>
<evidence type="ECO:0000256" key="3">
    <source>
        <dbReference type="ARBA" id="ARBA00022692"/>
    </source>
</evidence>
<keyword evidence="5" id="KW-0472">Membrane</keyword>
<organism evidence="6 7">
    <name type="scientific">Folsomia candida</name>
    <name type="common">Springtail</name>
    <dbReference type="NCBI Taxonomy" id="158441"/>
    <lineage>
        <taxon>Eukaryota</taxon>
        <taxon>Metazoa</taxon>
        <taxon>Ecdysozoa</taxon>
        <taxon>Arthropoda</taxon>
        <taxon>Hexapoda</taxon>
        <taxon>Collembola</taxon>
        <taxon>Entomobryomorpha</taxon>
        <taxon>Isotomoidea</taxon>
        <taxon>Isotomidae</taxon>
        <taxon>Proisotominae</taxon>
        <taxon>Folsomia</taxon>
    </lineage>
</organism>
<dbReference type="PANTHER" id="PTHR21346:SF0">
    <property type="entry name" value="RE45833P"/>
    <property type="match status" value="1"/>
</dbReference>
<name>A0A226ETA1_FOLCA</name>
<evidence type="ECO:0000256" key="4">
    <source>
        <dbReference type="ARBA" id="ARBA00022989"/>
    </source>
</evidence>
<accession>A0A226ETA1</accession>